<protein>
    <submittedName>
        <fullName evidence="3">Clavaminate synthase-like protein</fullName>
    </submittedName>
</protein>
<proteinExistence type="predicted"/>
<dbReference type="InterPro" id="IPR050411">
    <property type="entry name" value="AlphaKG_dependent_hydroxylases"/>
</dbReference>
<reference evidence="3 4" key="1">
    <citation type="journal article" date="2018" name="Mol. Biol. Evol.">
        <title>Analysis of the draft genome of the red seaweed Gracilariopsis chorda provides insights into genome size evolution in Rhodophyta.</title>
        <authorList>
            <person name="Lee J."/>
            <person name="Yang E.C."/>
            <person name="Graf L."/>
            <person name="Yang J.H."/>
            <person name="Qiu H."/>
            <person name="Zel Zion U."/>
            <person name="Chan C.X."/>
            <person name="Stephens T.G."/>
            <person name="Weber A.P.M."/>
            <person name="Boo G.H."/>
            <person name="Boo S.M."/>
            <person name="Kim K.M."/>
            <person name="Shin Y."/>
            <person name="Jung M."/>
            <person name="Lee S.J."/>
            <person name="Yim H.S."/>
            <person name="Lee J.H."/>
            <person name="Bhattacharya D."/>
            <person name="Yoon H.S."/>
        </authorList>
    </citation>
    <scope>NUCLEOTIDE SEQUENCE [LARGE SCALE GENOMIC DNA]</scope>
    <source>
        <strain evidence="3 4">SKKU-2015</strain>
        <tissue evidence="3">Whole body</tissue>
    </source>
</reference>
<dbReference type="Proteomes" id="UP000247409">
    <property type="component" value="Unassembled WGS sequence"/>
</dbReference>
<evidence type="ECO:0000256" key="1">
    <source>
        <dbReference type="ARBA" id="ARBA00023002"/>
    </source>
</evidence>
<comment type="caution">
    <text evidence="3">The sequence shown here is derived from an EMBL/GenBank/DDBJ whole genome shotgun (WGS) entry which is preliminary data.</text>
</comment>
<dbReference type="OrthoDB" id="408743at2759"/>
<dbReference type="InterPro" id="IPR003819">
    <property type="entry name" value="TauD/TfdA-like"/>
</dbReference>
<sequence length="336" mass="37915">MKDTSSVFTHPHLSEAIVYDNRPFPLLITPPSSQPDLRTSPEAVVEYLRNNRYHVFDLLKNYAVLHFCDFAAQNSTPETFARIVEDSLGLPNFPYELGNAVRTAIVGDRVFTANESPPEKPIPFHHELAQTPNYPAKLLFYCERPADTGGETPVLLSRAVYNDLQKEHPDFLQKLEKHGVVYSRVMTPHDRPHSAIGRGWRGTFRVNSRSEAEDVLSKRGYHFEWIEDGEDSPLKEISPVLPAVIDTEGGKSFFNQIAAVWGGWRDELNKPEDCVRAGDGSPLDPVSLDALVSIMNRHRVAVPWKRGDFMLIDNMQAQHSRGTFTGRRRVLASLAK</sequence>
<keyword evidence="4" id="KW-1185">Reference proteome</keyword>
<evidence type="ECO:0000259" key="2">
    <source>
        <dbReference type="Pfam" id="PF02668"/>
    </source>
</evidence>
<dbReference type="STRING" id="448386.A0A2V3ITT0"/>
<gene>
    <name evidence="3" type="ORF">BWQ96_05698</name>
</gene>
<dbReference type="PANTHER" id="PTHR10696">
    <property type="entry name" value="GAMMA-BUTYROBETAINE HYDROXYLASE-RELATED"/>
    <property type="match status" value="1"/>
</dbReference>
<feature type="domain" description="TauD/TfdA-like" evidence="2">
    <location>
        <begin position="55"/>
        <end position="331"/>
    </location>
</feature>
<evidence type="ECO:0000313" key="4">
    <source>
        <dbReference type="Proteomes" id="UP000247409"/>
    </source>
</evidence>
<keyword evidence="1" id="KW-0560">Oxidoreductase</keyword>
<dbReference type="GO" id="GO:0016491">
    <property type="term" value="F:oxidoreductase activity"/>
    <property type="evidence" value="ECO:0007669"/>
    <property type="project" value="UniProtKB-KW"/>
</dbReference>
<accession>A0A2V3ITT0</accession>
<organism evidence="3 4">
    <name type="scientific">Gracilariopsis chorda</name>
    <dbReference type="NCBI Taxonomy" id="448386"/>
    <lineage>
        <taxon>Eukaryota</taxon>
        <taxon>Rhodophyta</taxon>
        <taxon>Florideophyceae</taxon>
        <taxon>Rhodymeniophycidae</taxon>
        <taxon>Gracilariales</taxon>
        <taxon>Gracilariaceae</taxon>
        <taxon>Gracilariopsis</taxon>
    </lineage>
</organism>
<dbReference type="EMBL" id="NBIV01000088">
    <property type="protein sequence ID" value="PXF44520.1"/>
    <property type="molecule type" value="Genomic_DNA"/>
</dbReference>
<name>A0A2V3ITT0_9FLOR</name>
<dbReference type="Pfam" id="PF02668">
    <property type="entry name" value="TauD"/>
    <property type="match status" value="1"/>
</dbReference>
<dbReference type="SUPFAM" id="SSF51197">
    <property type="entry name" value="Clavaminate synthase-like"/>
    <property type="match status" value="1"/>
</dbReference>
<dbReference type="Gene3D" id="3.60.130.10">
    <property type="entry name" value="Clavaminate synthase-like"/>
    <property type="match status" value="1"/>
</dbReference>
<dbReference type="PANTHER" id="PTHR10696:SF21">
    <property type="entry name" value="TAUD_TFDA-LIKE DOMAIN-CONTAINING PROTEIN"/>
    <property type="match status" value="1"/>
</dbReference>
<dbReference type="AlphaFoldDB" id="A0A2V3ITT0"/>
<dbReference type="InterPro" id="IPR042098">
    <property type="entry name" value="TauD-like_sf"/>
</dbReference>
<evidence type="ECO:0000313" key="3">
    <source>
        <dbReference type="EMBL" id="PXF44520.1"/>
    </source>
</evidence>